<evidence type="ECO:0000313" key="4">
    <source>
        <dbReference type="EMBL" id="RUS82245.1"/>
    </source>
</evidence>
<feature type="compositionally biased region" description="Acidic residues" evidence="1">
    <location>
        <begin position="357"/>
        <end position="391"/>
    </location>
</feature>
<organism evidence="4 5">
    <name type="scientific">Elysia chlorotica</name>
    <name type="common">Eastern emerald elysia</name>
    <name type="synonym">Sea slug</name>
    <dbReference type="NCBI Taxonomy" id="188477"/>
    <lineage>
        <taxon>Eukaryota</taxon>
        <taxon>Metazoa</taxon>
        <taxon>Spiralia</taxon>
        <taxon>Lophotrochozoa</taxon>
        <taxon>Mollusca</taxon>
        <taxon>Gastropoda</taxon>
        <taxon>Heterobranchia</taxon>
        <taxon>Euthyneura</taxon>
        <taxon>Panpulmonata</taxon>
        <taxon>Sacoglossa</taxon>
        <taxon>Placobranchoidea</taxon>
        <taxon>Plakobranchidae</taxon>
        <taxon>Elysia</taxon>
    </lineage>
</organism>
<dbReference type="OrthoDB" id="3231855at2759"/>
<dbReference type="Proteomes" id="UP000271974">
    <property type="component" value="Unassembled WGS sequence"/>
</dbReference>
<reference evidence="4 5" key="1">
    <citation type="submission" date="2019-01" db="EMBL/GenBank/DDBJ databases">
        <title>A draft genome assembly of the solar-powered sea slug Elysia chlorotica.</title>
        <authorList>
            <person name="Cai H."/>
            <person name="Li Q."/>
            <person name="Fang X."/>
            <person name="Li J."/>
            <person name="Curtis N.E."/>
            <person name="Altenburger A."/>
            <person name="Shibata T."/>
            <person name="Feng M."/>
            <person name="Maeda T."/>
            <person name="Schwartz J.A."/>
            <person name="Shigenobu S."/>
            <person name="Lundholm N."/>
            <person name="Nishiyama T."/>
            <person name="Yang H."/>
            <person name="Hasebe M."/>
            <person name="Li S."/>
            <person name="Pierce S.K."/>
            <person name="Wang J."/>
        </authorList>
    </citation>
    <scope>NUCLEOTIDE SEQUENCE [LARGE SCALE GENOMIC DNA]</scope>
    <source>
        <strain evidence="4">EC2010</strain>
        <tissue evidence="4">Whole organism of an adult</tissue>
    </source>
</reference>
<evidence type="ECO:0000259" key="3">
    <source>
        <dbReference type="PROSITE" id="PS50828"/>
    </source>
</evidence>
<feature type="compositionally biased region" description="Basic and acidic residues" evidence="1">
    <location>
        <begin position="252"/>
        <end position="261"/>
    </location>
</feature>
<keyword evidence="2" id="KW-0812">Transmembrane</keyword>
<keyword evidence="2" id="KW-0472">Membrane</keyword>
<feature type="region of interest" description="Disordered" evidence="1">
    <location>
        <begin position="288"/>
        <end position="391"/>
    </location>
</feature>
<accession>A0A3S1B8B5</accession>
<dbReference type="InterPro" id="IPR036063">
    <property type="entry name" value="Smr_dom_sf"/>
</dbReference>
<evidence type="ECO:0000256" key="1">
    <source>
        <dbReference type="SAM" id="MobiDB-lite"/>
    </source>
</evidence>
<dbReference type="Pfam" id="PF01713">
    <property type="entry name" value="Smr"/>
    <property type="match status" value="1"/>
</dbReference>
<dbReference type="InterPro" id="IPR002625">
    <property type="entry name" value="Smr_dom"/>
</dbReference>
<protein>
    <recommendedName>
        <fullName evidence="3">Smr domain-containing protein</fullName>
    </recommendedName>
</protein>
<comment type="caution">
    <text evidence="4">The sequence shown here is derived from an EMBL/GenBank/DDBJ whole genome shotgun (WGS) entry which is preliminary data.</text>
</comment>
<feature type="compositionally biased region" description="Polar residues" evidence="1">
    <location>
        <begin position="289"/>
        <end position="305"/>
    </location>
</feature>
<evidence type="ECO:0000256" key="2">
    <source>
        <dbReference type="SAM" id="Phobius"/>
    </source>
</evidence>
<sequence length="513" mass="57489">MRPEELHSELSSHSIEKKTVFFDLRSLMELCFMMTIVCLSAAVLLLMRLCRKKKDTDPPLLEEKVRENSYGISAPVAGNAPSSQRGVFHSVDEDTLRRRTFSSDVLKQPMQTGSTVINRIVPSSDVLEQPMQTGSTVINRIVPSSDVLEQPMQTGSTVINRIVPSSDVLEQPMQTGSTVINRIVPTIPSGTFVQNKSSSGVSLGVCYANSASGHINRIAHLNPIHRSVQISSIHRSVQISSSTQENPATKNETLRIEHKNSDVGPITRIAPILSPTQNLVQRITPAPITGSNLQRRTSAHSSIHQAKSEKPTQEPRSGTKNNRAAPTPIVVAHPPRSHSYVWRHDDFGSEHSHLGGEEETEEDEDEDEDEEKEEEEEDEEDKIEDESVQVEEDESALLDLRGLFVREALAAVQAFLPEQDQKYIDSGFNESHRFVYIVTGWGKLSPGKVPKLKPAVEDLLNSGSYKITYDYQWTNDGEMQVDLIGRKTEAELREKTLKRMQQRKHMQRRKFST</sequence>
<proteinExistence type="predicted"/>
<name>A0A3S1B8B5_ELYCH</name>
<dbReference type="AlphaFoldDB" id="A0A3S1B8B5"/>
<feature type="transmembrane region" description="Helical" evidence="2">
    <location>
        <begin position="27"/>
        <end position="47"/>
    </location>
</feature>
<feature type="compositionally biased region" description="Basic and acidic residues" evidence="1">
    <location>
        <begin position="342"/>
        <end position="356"/>
    </location>
</feature>
<dbReference type="SUPFAM" id="SSF160443">
    <property type="entry name" value="SMR domain-like"/>
    <property type="match status" value="1"/>
</dbReference>
<feature type="compositionally biased region" description="Polar residues" evidence="1">
    <location>
        <begin position="314"/>
        <end position="324"/>
    </location>
</feature>
<feature type="domain" description="Smr" evidence="3">
    <location>
        <begin position="398"/>
        <end position="484"/>
    </location>
</feature>
<keyword evidence="2" id="KW-1133">Transmembrane helix</keyword>
<feature type="region of interest" description="Disordered" evidence="1">
    <location>
        <begin position="235"/>
        <end position="262"/>
    </location>
</feature>
<keyword evidence="5" id="KW-1185">Reference proteome</keyword>
<dbReference type="SMART" id="SM00463">
    <property type="entry name" value="SMR"/>
    <property type="match status" value="1"/>
</dbReference>
<dbReference type="Gene3D" id="3.30.1370.110">
    <property type="match status" value="1"/>
</dbReference>
<dbReference type="EMBL" id="RQTK01000295">
    <property type="protein sequence ID" value="RUS82245.1"/>
    <property type="molecule type" value="Genomic_DNA"/>
</dbReference>
<dbReference type="PROSITE" id="PS50828">
    <property type="entry name" value="SMR"/>
    <property type="match status" value="1"/>
</dbReference>
<evidence type="ECO:0000313" key="5">
    <source>
        <dbReference type="Proteomes" id="UP000271974"/>
    </source>
</evidence>
<gene>
    <name evidence="4" type="ORF">EGW08_009983</name>
</gene>